<accession>A0ABR5HDN2</accession>
<reference evidence="2 3" key="1">
    <citation type="submission" date="2014-11" db="EMBL/GenBank/DDBJ databases">
        <title>Comparative genomics of Methylobacterium species.</title>
        <authorList>
            <person name="Chaudhry V."/>
            <person name="Patil P.B."/>
        </authorList>
    </citation>
    <scope>NUCLEOTIDE SEQUENCE [LARGE SCALE GENOMIC DNA]</scope>
    <source>
        <strain evidence="2 3">SE3.6</strain>
    </source>
</reference>
<feature type="domain" description="PIN" evidence="1">
    <location>
        <begin position="44"/>
        <end position="167"/>
    </location>
</feature>
<evidence type="ECO:0000313" key="2">
    <source>
        <dbReference type="EMBL" id="KMO24156.1"/>
    </source>
</evidence>
<comment type="caution">
    <text evidence="2">The sequence shown here is derived from an EMBL/GenBank/DDBJ whole genome shotgun (WGS) entry which is preliminary data.</text>
</comment>
<dbReference type="Proteomes" id="UP000036471">
    <property type="component" value="Unassembled WGS sequence"/>
</dbReference>
<organism evidence="2 3">
    <name type="scientific">Methylobacterium indicum</name>
    <dbReference type="NCBI Taxonomy" id="1775910"/>
    <lineage>
        <taxon>Bacteria</taxon>
        <taxon>Pseudomonadati</taxon>
        <taxon>Pseudomonadota</taxon>
        <taxon>Alphaproteobacteria</taxon>
        <taxon>Hyphomicrobiales</taxon>
        <taxon>Methylobacteriaceae</taxon>
        <taxon>Methylobacterium</taxon>
    </lineage>
</organism>
<dbReference type="SUPFAM" id="SSF88723">
    <property type="entry name" value="PIN domain-like"/>
    <property type="match status" value="1"/>
</dbReference>
<dbReference type="InterPro" id="IPR029060">
    <property type="entry name" value="PIN-like_dom_sf"/>
</dbReference>
<gene>
    <name evidence="2" type="ORF">QR79_12265</name>
</gene>
<keyword evidence="3" id="KW-1185">Reference proteome</keyword>
<sequence length="187" mass="20584">MTPDLRASLRRRKPEKRRARLVKRSPAMLESIEDLAAQPQPALLLDTNVYILNASGRLPDRVAACLDRARLFHCTVCLSELAAGIANLPPGQGWSAIRDHYAAVFESIPAARLLGPDAGIWIESGLVVGTLARLQDFQRTQRKECLNDALIYLTAARAGIPVLTADRGDYDLIQQLAPEGRFIAFQV</sequence>
<protein>
    <submittedName>
        <fullName evidence="2">DNA-binding protein</fullName>
    </submittedName>
</protein>
<dbReference type="InterPro" id="IPR002716">
    <property type="entry name" value="PIN_dom"/>
</dbReference>
<dbReference type="EMBL" id="JTHG01000094">
    <property type="protein sequence ID" value="KMO24156.1"/>
    <property type="molecule type" value="Genomic_DNA"/>
</dbReference>
<dbReference type="Pfam" id="PF01850">
    <property type="entry name" value="PIN"/>
    <property type="match status" value="1"/>
</dbReference>
<name>A0ABR5HDN2_9HYPH</name>
<evidence type="ECO:0000313" key="3">
    <source>
        <dbReference type="Proteomes" id="UP000036471"/>
    </source>
</evidence>
<dbReference type="Gene3D" id="3.40.50.1010">
    <property type="entry name" value="5'-nuclease"/>
    <property type="match status" value="1"/>
</dbReference>
<dbReference type="GO" id="GO:0003677">
    <property type="term" value="F:DNA binding"/>
    <property type="evidence" value="ECO:0007669"/>
    <property type="project" value="UniProtKB-KW"/>
</dbReference>
<proteinExistence type="predicted"/>
<keyword evidence="2" id="KW-0238">DNA-binding</keyword>
<evidence type="ECO:0000259" key="1">
    <source>
        <dbReference type="Pfam" id="PF01850"/>
    </source>
</evidence>